<dbReference type="SUPFAM" id="SSF51206">
    <property type="entry name" value="cAMP-binding domain-like"/>
    <property type="match status" value="1"/>
</dbReference>
<dbReference type="OMA" id="GHEGNDF"/>
<dbReference type="SUPFAM" id="SSF47391">
    <property type="entry name" value="Dimerization-anchoring domain of cAMP-dependent PK regulatory subunit"/>
    <property type="match status" value="1"/>
</dbReference>
<dbReference type="PANTHER" id="PTHR11635:SF152">
    <property type="entry name" value="CAMP-DEPENDENT PROTEIN KINASE TYPE I REGULATORY SUBUNIT-RELATED"/>
    <property type="match status" value="1"/>
</dbReference>
<protein>
    <submittedName>
        <fullName evidence="6">Protein kinase, cAMP-dependent, regulatory, type I, alpha (tissue specific extinguisher 1) a</fullName>
    </submittedName>
</protein>
<dbReference type="InterPro" id="IPR003117">
    <property type="entry name" value="cAMP_dep_PK_reg_su_I/II_a/b"/>
</dbReference>
<evidence type="ECO:0000256" key="3">
    <source>
        <dbReference type="ARBA" id="ARBA00022737"/>
    </source>
</evidence>
<dbReference type="Gene3D" id="2.60.120.10">
    <property type="entry name" value="Jelly Rolls"/>
    <property type="match status" value="1"/>
</dbReference>
<dbReference type="AlphaFoldDB" id="S4RSP3"/>
<dbReference type="GO" id="GO:0030552">
    <property type="term" value="F:cAMP binding"/>
    <property type="evidence" value="ECO:0007669"/>
    <property type="project" value="UniProtKB-KW"/>
</dbReference>
<reference evidence="6" key="2">
    <citation type="submission" date="2025-09" db="UniProtKB">
        <authorList>
            <consortium name="Ensembl"/>
        </authorList>
    </citation>
    <scope>IDENTIFICATION</scope>
</reference>
<feature type="domain" description="Cyclic nucleotide-binding" evidence="5">
    <location>
        <begin position="128"/>
        <end position="159"/>
    </location>
</feature>
<dbReference type="InterPro" id="IPR050503">
    <property type="entry name" value="cAMP-dep_PK_reg_su-like"/>
</dbReference>
<dbReference type="GO" id="GO:0034236">
    <property type="term" value="F:protein kinase A catalytic subunit binding"/>
    <property type="evidence" value="ECO:0007669"/>
    <property type="project" value="TreeGrafter"/>
</dbReference>
<keyword evidence="4" id="KW-0114">cAMP</keyword>
<organism evidence="6">
    <name type="scientific">Petromyzon marinus</name>
    <name type="common">Sea lamprey</name>
    <dbReference type="NCBI Taxonomy" id="7757"/>
    <lineage>
        <taxon>Eukaryota</taxon>
        <taxon>Metazoa</taxon>
        <taxon>Chordata</taxon>
        <taxon>Craniata</taxon>
        <taxon>Vertebrata</taxon>
        <taxon>Cyclostomata</taxon>
        <taxon>Hyperoartia</taxon>
        <taxon>Petromyzontiformes</taxon>
        <taxon>Petromyzontidae</taxon>
        <taxon>Petromyzon</taxon>
    </lineage>
</organism>
<evidence type="ECO:0000256" key="1">
    <source>
        <dbReference type="ARBA" id="ARBA00005753"/>
    </source>
</evidence>
<evidence type="ECO:0000259" key="5">
    <source>
        <dbReference type="PROSITE" id="PS50042"/>
    </source>
</evidence>
<dbReference type="GO" id="GO:0005829">
    <property type="term" value="C:cytosol"/>
    <property type="evidence" value="ECO:0007669"/>
    <property type="project" value="TreeGrafter"/>
</dbReference>
<dbReference type="PROSITE" id="PS50042">
    <property type="entry name" value="CNMP_BINDING_3"/>
    <property type="match status" value="1"/>
</dbReference>
<dbReference type="CDD" id="cd12101">
    <property type="entry name" value="DD_RIalpha_PKA"/>
    <property type="match status" value="1"/>
</dbReference>
<accession>S4RSP3</accession>
<dbReference type="HOGENOM" id="CLU_018310_5_1_1"/>
<dbReference type="InterPro" id="IPR018490">
    <property type="entry name" value="cNMP-bd_dom_sf"/>
</dbReference>
<dbReference type="GeneTree" id="ENSGT00940000155148"/>
<proteinExistence type="inferred from homology"/>
<dbReference type="GO" id="GO:0005952">
    <property type="term" value="C:cAMP-dependent protein kinase complex"/>
    <property type="evidence" value="ECO:0007669"/>
    <property type="project" value="InterPro"/>
</dbReference>
<dbReference type="Gene3D" id="1.20.890.10">
    <property type="entry name" value="cAMP-dependent protein kinase regulatory subunit, dimerization-anchoring domain"/>
    <property type="match status" value="1"/>
</dbReference>
<name>S4RSP3_PETMA</name>
<sequence length="159" mass="17754">MAAAEQGVRDCERYVQKHNIQALLKDCIVQLCVARPERPMRFLREFFEKLEKEQLKTGWNNASGGNAANDVNAASPTANPVIATRNRRGAVSAEVYTEEDVKGYERKVIPKDYKTMAALSKAIARNVLFSHLDDSERSDIFDAMFPVTHIAGDVVIQQG</sequence>
<reference evidence="6" key="1">
    <citation type="submission" date="2025-08" db="UniProtKB">
        <authorList>
            <consortium name="Ensembl"/>
        </authorList>
    </citation>
    <scope>IDENTIFICATION</scope>
</reference>
<evidence type="ECO:0000256" key="2">
    <source>
        <dbReference type="ARBA" id="ARBA00022566"/>
    </source>
</evidence>
<dbReference type="FunFam" id="1.20.890.10:FF:000001">
    <property type="entry name" value="cAMP-dependent protein kinase type I-alpha regulatory subunit"/>
    <property type="match status" value="1"/>
</dbReference>
<keyword evidence="2" id="KW-0547">Nucleotide-binding</keyword>
<evidence type="ECO:0000256" key="4">
    <source>
        <dbReference type="ARBA" id="ARBA00023149"/>
    </source>
</evidence>
<comment type="similarity">
    <text evidence="1">Belongs to the cAMP-dependent kinase regulatory chain family.</text>
</comment>
<dbReference type="Pfam" id="PF02197">
    <property type="entry name" value="RIIa"/>
    <property type="match status" value="1"/>
</dbReference>
<keyword evidence="2" id="KW-0116">cAMP-binding</keyword>
<keyword evidence="3" id="KW-0677">Repeat</keyword>
<evidence type="ECO:0000313" key="6">
    <source>
        <dbReference type="Ensembl" id="ENSPMAP00000008233.1"/>
    </source>
</evidence>
<dbReference type="PANTHER" id="PTHR11635">
    <property type="entry name" value="CAMP-DEPENDENT PROTEIN KINASE REGULATORY CHAIN"/>
    <property type="match status" value="1"/>
</dbReference>
<dbReference type="InterPro" id="IPR014710">
    <property type="entry name" value="RmlC-like_jellyroll"/>
</dbReference>
<dbReference type="Ensembl" id="ENSPMAT00000008271.1">
    <property type="protein sequence ID" value="ENSPMAP00000008233.1"/>
    <property type="gene ID" value="ENSPMAG00000007483.1"/>
</dbReference>
<dbReference type="GO" id="GO:0004862">
    <property type="term" value="F:cAMP-dependent protein kinase inhibitor activity"/>
    <property type="evidence" value="ECO:0007669"/>
    <property type="project" value="TreeGrafter"/>
</dbReference>
<dbReference type="SMART" id="SM00394">
    <property type="entry name" value="RIIa"/>
    <property type="match status" value="1"/>
</dbReference>
<dbReference type="InterPro" id="IPR000595">
    <property type="entry name" value="cNMP-bd_dom"/>
</dbReference>
<dbReference type="STRING" id="7757.ENSPMAP00000008233"/>